<gene>
    <name evidence="10" type="ORF">A2161_06855</name>
</gene>
<feature type="transmembrane region" description="Helical" evidence="9">
    <location>
        <begin position="128"/>
        <end position="144"/>
    </location>
</feature>
<evidence type="ECO:0000256" key="9">
    <source>
        <dbReference type="SAM" id="Phobius"/>
    </source>
</evidence>
<dbReference type="EMBL" id="MGDD01000079">
    <property type="protein sequence ID" value="OGL47374.1"/>
    <property type="molecule type" value="Genomic_DNA"/>
</dbReference>
<dbReference type="GO" id="GO:0005886">
    <property type="term" value="C:plasma membrane"/>
    <property type="evidence" value="ECO:0007669"/>
    <property type="project" value="UniProtKB-SubCell"/>
</dbReference>
<evidence type="ECO:0000256" key="4">
    <source>
        <dbReference type="ARBA" id="ARBA00022692"/>
    </source>
</evidence>
<feature type="region of interest" description="Disordered" evidence="8">
    <location>
        <begin position="1"/>
        <end position="21"/>
    </location>
</feature>
<feature type="compositionally biased region" description="Polar residues" evidence="8">
    <location>
        <begin position="1"/>
        <end position="15"/>
    </location>
</feature>
<comment type="caution">
    <text evidence="10">The sequence shown here is derived from an EMBL/GenBank/DDBJ whole genome shotgun (WGS) entry which is preliminary data.</text>
</comment>
<feature type="transmembrane region" description="Helical" evidence="9">
    <location>
        <begin position="151"/>
        <end position="177"/>
    </location>
</feature>
<keyword evidence="3" id="KW-0645">Protease</keyword>
<keyword evidence="2" id="KW-1003">Cell membrane</keyword>
<protein>
    <recommendedName>
        <fullName evidence="12">Exosortase H</fullName>
    </recommendedName>
</protein>
<evidence type="ECO:0000256" key="3">
    <source>
        <dbReference type="ARBA" id="ARBA00022670"/>
    </source>
</evidence>
<organism evidence="10 11">
    <name type="scientific">Candidatus Schekmanbacteria bacterium RBG_13_48_7</name>
    <dbReference type="NCBI Taxonomy" id="1817878"/>
    <lineage>
        <taxon>Bacteria</taxon>
        <taxon>Candidatus Schekmaniibacteriota</taxon>
    </lineage>
</organism>
<dbReference type="Proteomes" id="UP000179266">
    <property type="component" value="Unassembled WGS sequence"/>
</dbReference>
<dbReference type="NCBIfam" id="TIGR04178">
    <property type="entry name" value="exo_archaeo"/>
    <property type="match status" value="1"/>
</dbReference>
<dbReference type="GO" id="GO:0006508">
    <property type="term" value="P:proteolysis"/>
    <property type="evidence" value="ECO:0007669"/>
    <property type="project" value="UniProtKB-KW"/>
</dbReference>
<name>A0A1F7S2A2_9BACT</name>
<evidence type="ECO:0000256" key="7">
    <source>
        <dbReference type="ARBA" id="ARBA00023136"/>
    </source>
</evidence>
<sequence length="219" mass="25097">MKNSSDLNYSNNQSQSDEKLGSIKKKHMDKATKRKFTIQSASILLKFYGLSTIFIVTGYLLSRWDHTFQVFNYSLNFKTFILKTFPGFVAQSVGFVANLLGINVSIHGEKVQFLTFNGFEYPIIPDEAVYFVLLIFSAAVIAFPSKTTDKIYGLFLGIPGLYFINITRLVFIGLVSSKHHACFDYLHEYVWQAIFIVLVIGLWIVWLHYIVRHFKGVIP</sequence>
<feature type="transmembrane region" description="Helical" evidence="9">
    <location>
        <begin position="43"/>
        <end position="61"/>
    </location>
</feature>
<accession>A0A1F7S2A2</accession>
<keyword evidence="6 9" id="KW-1133">Transmembrane helix</keyword>
<reference evidence="10 11" key="1">
    <citation type="journal article" date="2016" name="Nat. Commun.">
        <title>Thousands of microbial genomes shed light on interconnected biogeochemical processes in an aquifer system.</title>
        <authorList>
            <person name="Anantharaman K."/>
            <person name="Brown C.T."/>
            <person name="Hug L.A."/>
            <person name="Sharon I."/>
            <person name="Castelle C.J."/>
            <person name="Probst A.J."/>
            <person name="Thomas B.C."/>
            <person name="Singh A."/>
            <person name="Wilkins M.J."/>
            <person name="Karaoz U."/>
            <person name="Brodie E.L."/>
            <person name="Williams K.H."/>
            <person name="Hubbard S.S."/>
            <person name="Banfield J.F."/>
        </authorList>
    </citation>
    <scope>NUCLEOTIDE SEQUENCE [LARGE SCALE GENOMIC DNA]</scope>
</reference>
<evidence type="ECO:0000256" key="5">
    <source>
        <dbReference type="ARBA" id="ARBA00022801"/>
    </source>
</evidence>
<evidence type="ECO:0008006" key="12">
    <source>
        <dbReference type="Google" id="ProtNLM"/>
    </source>
</evidence>
<keyword evidence="5" id="KW-0378">Hydrolase</keyword>
<comment type="subcellular location">
    <subcellularLocation>
        <location evidence="1">Cell membrane</location>
        <topology evidence="1">Multi-pass membrane protein</topology>
    </subcellularLocation>
</comment>
<evidence type="ECO:0000313" key="10">
    <source>
        <dbReference type="EMBL" id="OGL47374.1"/>
    </source>
</evidence>
<evidence type="ECO:0000256" key="6">
    <source>
        <dbReference type="ARBA" id="ARBA00022989"/>
    </source>
</evidence>
<proteinExistence type="predicted"/>
<evidence type="ECO:0000256" key="1">
    <source>
        <dbReference type="ARBA" id="ARBA00004651"/>
    </source>
</evidence>
<dbReference type="GO" id="GO:0008233">
    <property type="term" value="F:peptidase activity"/>
    <property type="evidence" value="ECO:0007669"/>
    <property type="project" value="UniProtKB-KW"/>
</dbReference>
<dbReference type="AlphaFoldDB" id="A0A1F7S2A2"/>
<evidence type="ECO:0000313" key="11">
    <source>
        <dbReference type="Proteomes" id="UP000179266"/>
    </source>
</evidence>
<evidence type="ECO:0000256" key="8">
    <source>
        <dbReference type="SAM" id="MobiDB-lite"/>
    </source>
</evidence>
<evidence type="ECO:0000256" key="2">
    <source>
        <dbReference type="ARBA" id="ARBA00022475"/>
    </source>
</evidence>
<dbReference type="InterPro" id="IPR026392">
    <property type="entry name" value="Exo/Archaeosortase_dom"/>
</dbReference>
<keyword evidence="7 9" id="KW-0472">Membrane</keyword>
<feature type="transmembrane region" description="Helical" evidence="9">
    <location>
        <begin position="189"/>
        <end position="211"/>
    </location>
</feature>
<keyword evidence="4 9" id="KW-0812">Transmembrane</keyword>